<organism evidence="1 2">
    <name type="scientific">Thanatephorus cucumeris (strain AG1-IA)</name>
    <name type="common">Rice sheath blight fungus</name>
    <name type="synonym">Rhizoctonia solani</name>
    <dbReference type="NCBI Taxonomy" id="983506"/>
    <lineage>
        <taxon>Eukaryota</taxon>
        <taxon>Fungi</taxon>
        <taxon>Dikarya</taxon>
        <taxon>Basidiomycota</taxon>
        <taxon>Agaricomycotina</taxon>
        <taxon>Agaricomycetes</taxon>
        <taxon>Cantharellales</taxon>
        <taxon>Ceratobasidiaceae</taxon>
        <taxon>Rhizoctonia</taxon>
        <taxon>Rhizoctonia solani AG-1</taxon>
    </lineage>
</organism>
<keyword evidence="2" id="KW-1185">Reference proteome</keyword>
<reference evidence="1 2" key="1">
    <citation type="journal article" date="2013" name="Nat. Commun.">
        <title>The evolution and pathogenic mechanisms of the rice sheath blight pathogen.</title>
        <authorList>
            <person name="Zheng A."/>
            <person name="Lin R."/>
            <person name="Xu L."/>
            <person name="Qin P."/>
            <person name="Tang C."/>
            <person name="Ai P."/>
            <person name="Zhang D."/>
            <person name="Liu Y."/>
            <person name="Sun Z."/>
            <person name="Feng H."/>
            <person name="Wang Y."/>
            <person name="Chen Y."/>
            <person name="Liang X."/>
            <person name="Fu R."/>
            <person name="Li Q."/>
            <person name="Zhang J."/>
            <person name="Yu X."/>
            <person name="Xie Z."/>
            <person name="Ding L."/>
            <person name="Guan P."/>
            <person name="Tang J."/>
            <person name="Liang Y."/>
            <person name="Wang S."/>
            <person name="Deng Q."/>
            <person name="Li S."/>
            <person name="Zhu J."/>
            <person name="Wang L."/>
            <person name="Liu H."/>
            <person name="Li P."/>
        </authorList>
    </citation>
    <scope>NUCLEOTIDE SEQUENCE [LARGE SCALE GENOMIC DNA]</scope>
    <source>
        <strain evidence="2">AG-1 IA</strain>
    </source>
</reference>
<dbReference type="HOGENOM" id="CLU_2074731_0_0_1"/>
<evidence type="ECO:0000313" key="1">
    <source>
        <dbReference type="EMBL" id="ELU43449.1"/>
    </source>
</evidence>
<protein>
    <submittedName>
        <fullName evidence="1">Uncharacterized protein</fullName>
    </submittedName>
</protein>
<comment type="caution">
    <text evidence="1">The sequence shown here is derived from an EMBL/GenBank/DDBJ whole genome shotgun (WGS) entry which is preliminary data.</text>
</comment>
<dbReference type="AlphaFoldDB" id="L8X494"/>
<dbReference type="Proteomes" id="UP000011668">
    <property type="component" value="Unassembled WGS sequence"/>
</dbReference>
<accession>L8X494</accession>
<gene>
    <name evidence="1" type="ORF">AG1IA_02531</name>
</gene>
<sequence>MTSRPAALSQVKYLDSIQHIAYPEDVFNLLRVLPQPSSIPEANNVNWLAYSVHSPQPPYPKPYREADKMDFTFWISVDSFLDDITHVGLGNAMTFEKTLTENERMPLLQCAGSYKFAH</sequence>
<dbReference type="EMBL" id="AFRT01000542">
    <property type="protein sequence ID" value="ELU43449.1"/>
    <property type="molecule type" value="Genomic_DNA"/>
</dbReference>
<evidence type="ECO:0000313" key="2">
    <source>
        <dbReference type="Proteomes" id="UP000011668"/>
    </source>
</evidence>
<proteinExistence type="predicted"/>
<name>L8X494_THACA</name>